<evidence type="ECO:0000313" key="1">
    <source>
        <dbReference type="EMBL" id="KAJ8890812.1"/>
    </source>
</evidence>
<dbReference type="EMBL" id="JARBHB010000003">
    <property type="protein sequence ID" value="KAJ8890812.1"/>
    <property type="molecule type" value="Genomic_DNA"/>
</dbReference>
<protein>
    <submittedName>
        <fullName evidence="1">Uncharacterized protein</fullName>
    </submittedName>
</protein>
<name>A0ABQ9I2V5_9NEOP</name>
<comment type="caution">
    <text evidence="1">The sequence shown here is derived from an EMBL/GenBank/DDBJ whole genome shotgun (WGS) entry which is preliminary data.</text>
</comment>
<proteinExistence type="predicted"/>
<evidence type="ECO:0000313" key="2">
    <source>
        <dbReference type="Proteomes" id="UP001159363"/>
    </source>
</evidence>
<dbReference type="Proteomes" id="UP001159363">
    <property type="component" value="Chromosome 3"/>
</dbReference>
<gene>
    <name evidence="1" type="ORF">PR048_010321</name>
</gene>
<keyword evidence="2" id="KW-1185">Reference proteome</keyword>
<reference evidence="1 2" key="1">
    <citation type="submission" date="2023-02" db="EMBL/GenBank/DDBJ databases">
        <title>LHISI_Scaffold_Assembly.</title>
        <authorList>
            <person name="Stuart O.P."/>
            <person name="Cleave R."/>
            <person name="Magrath M.J.L."/>
            <person name="Mikheyev A.S."/>
        </authorList>
    </citation>
    <scope>NUCLEOTIDE SEQUENCE [LARGE SCALE GENOMIC DNA]</scope>
    <source>
        <strain evidence="1">Daus_M_001</strain>
        <tissue evidence="1">Leg muscle</tissue>
    </source>
</reference>
<accession>A0ABQ9I2V5</accession>
<sequence length="73" mass="8480">MPVHNKEQQNTMKELSGLHDSCTDKHLQNLLKKNILRSVYYYLMHKEEKCAIDKKTDPATERVRIVLAAADII</sequence>
<organism evidence="1 2">
    <name type="scientific">Dryococelus australis</name>
    <dbReference type="NCBI Taxonomy" id="614101"/>
    <lineage>
        <taxon>Eukaryota</taxon>
        <taxon>Metazoa</taxon>
        <taxon>Ecdysozoa</taxon>
        <taxon>Arthropoda</taxon>
        <taxon>Hexapoda</taxon>
        <taxon>Insecta</taxon>
        <taxon>Pterygota</taxon>
        <taxon>Neoptera</taxon>
        <taxon>Polyneoptera</taxon>
        <taxon>Phasmatodea</taxon>
        <taxon>Verophasmatodea</taxon>
        <taxon>Anareolatae</taxon>
        <taxon>Phasmatidae</taxon>
        <taxon>Eurycanthinae</taxon>
        <taxon>Dryococelus</taxon>
    </lineage>
</organism>